<dbReference type="Pfam" id="PF02776">
    <property type="entry name" value="TPP_enzyme_N"/>
    <property type="match status" value="1"/>
</dbReference>
<evidence type="ECO:0000259" key="7">
    <source>
        <dbReference type="Pfam" id="PF02776"/>
    </source>
</evidence>
<dbReference type="CDD" id="cd02002">
    <property type="entry name" value="TPP_BFDC"/>
    <property type="match status" value="1"/>
</dbReference>
<dbReference type="Proteomes" id="UP001595823">
    <property type="component" value="Unassembled WGS sequence"/>
</dbReference>
<evidence type="ECO:0000256" key="4">
    <source>
        <dbReference type="SAM" id="MobiDB-lite"/>
    </source>
</evidence>
<dbReference type="InterPro" id="IPR012001">
    <property type="entry name" value="Thiamin_PyroP_enz_TPP-bd_dom"/>
</dbReference>
<feature type="region of interest" description="Disordered" evidence="4">
    <location>
        <begin position="333"/>
        <end position="356"/>
    </location>
</feature>
<sequence>MAEMTVRQACFEVLRAFGIDRVFGNPGSTELSFLREFPEDFEYVLGLQEAVVVGMADAHAALTRRPSVVSLHTAAGVGNAMGALTNARDNKTPILVVAGQQHREMLVAEPMLANPDATLLPRPSVKWSHESARAQDVPTDFAKALTAAMTPPFGPVFLSTPMDDFDAVLGGDDLARLDSVLARRADLRPVVAEDRLDAIAERLDSARNPALVFGGEVDWDESVSAAVRLAEATGAPVWSAPVEGRLCFPNDHPLYRGALEPATGLIAETLSPHDLVLVAGAPVFKYYPYVPGPWLAPATDLLHLTSSPREAATAVAGSSWVGHVGQALESLSKKVQTHREEPEPRPGPQRSEPADPLLPETVFATVAPLAPDDAVWVNESPSNNPQFLDQVRLSRPSSFFTAAGGGLGYGMAAAVGASLAAPSRKVVAVIGDGSAQYAVPAFWTARQWDADVVFLVLRNEEYAILKWFAQFEETPAVPGLDVGGLDIAAIASGYGIPAVTARSADEVAEAFSEAVGASGPSLIEVPITTVFPTLGGQ</sequence>
<dbReference type="Gene3D" id="3.40.50.970">
    <property type="match status" value="2"/>
</dbReference>
<dbReference type="Pfam" id="PF00205">
    <property type="entry name" value="TPP_enzyme_M"/>
    <property type="match status" value="1"/>
</dbReference>
<dbReference type="EC" id="4.1.1.7" evidence="8"/>
<dbReference type="InterPro" id="IPR012000">
    <property type="entry name" value="Thiamin_PyroP_enz_cen_dom"/>
</dbReference>
<comment type="caution">
    <text evidence="8">The sequence shown here is derived from an EMBL/GenBank/DDBJ whole genome shotgun (WGS) entry which is preliminary data.</text>
</comment>
<keyword evidence="8" id="KW-0456">Lyase</keyword>
<dbReference type="PANTHER" id="PTHR18968">
    <property type="entry name" value="THIAMINE PYROPHOSPHATE ENZYMES"/>
    <property type="match status" value="1"/>
</dbReference>
<feature type="domain" description="Thiamine pyrophosphate enzyme TPP-binding" evidence="6">
    <location>
        <begin position="391"/>
        <end position="525"/>
    </location>
</feature>
<dbReference type="SUPFAM" id="SSF52467">
    <property type="entry name" value="DHS-like NAD/FAD-binding domain"/>
    <property type="match status" value="1"/>
</dbReference>
<dbReference type="PROSITE" id="PS00187">
    <property type="entry name" value="TPP_ENZYMES"/>
    <property type="match status" value="1"/>
</dbReference>
<comment type="similarity">
    <text evidence="1 3">Belongs to the TPP enzyme family.</text>
</comment>
<evidence type="ECO:0000256" key="1">
    <source>
        <dbReference type="ARBA" id="ARBA00007812"/>
    </source>
</evidence>
<dbReference type="NCBIfam" id="NF005485">
    <property type="entry name" value="PRK07092.1"/>
    <property type="match status" value="1"/>
</dbReference>
<dbReference type="InterPro" id="IPR029035">
    <property type="entry name" value="DHS-like_NAD/FAD-binding_dom"/>
</dbReference>
<dbReference type="Pfam" id="PF02775">
    <property type="entry name" value="TPP_enzyme_C"/>
    <property type="match status" value="1"/>
</dbReference>
<dbReference type="RefSeq" id="WP_380622444.1">
    <property type="nucleotide sequence ID" value="NZ_JBHSDK010000021.1"/>
</dbReference>
<dbReference type="Gene3D" id="3.40.50.1220">
    <property type="entry name" value="TPP-binding domain"/>
    <property type="match status" value="1"/>
</dbReference>
<protein>
    <submittedName>
        <fullName evidence="8">Benzoylformate decarboxylase</fullName>
        <ecNumber evidence="8">4.1.1.7</ecNumber>
    </submittedName>
</protein>
<dbReference type="EMBL" id="JBHSDK010000021">
    <property type="protein sequence ID" value="MFC4336470.1"/>
    <property type="molecule type" value="Genomic_DNA"/>
</dbReference>
<keyword evidence="2 3" id="KW-0786">Thiamine pyrophosphate</keyword>
<dbReference type="InterPro" id="IPR029061">
    <property type="entry name" value="THDP-binding"/>
</dbReference>
<evidence type="ECO:0000259" key="6">
    <source>
        <dbReference type="Pfam" id="PF02775"/>
    </source>
</evidence>
<dbReference type="InterPro" id="IPR011766">
    <property type="entry name" value="TPP_enzyme_TPP-bd"/>
</dbReference>
<dbReference type="PANTHER" id="PTHR18968:SF133">
    <property type="entry name" value="BENZOYLFORMATE DECARBOXYLASE"/>
    <property type="match status" value="1"/>
</dbReference>
<dbReference type="GO" id="GO:0050695">
    <property type="term" value="F:benzoylformate decarboxylase activity"/>
    <property type="evidence" value="ECO:0007669"/>
    <property type="project" value="UniProtKB-EC"/>
</dbReference>
<feature type="domain" description="Thiamine pyrophosphate enzyme central" evidence="5">
    <location>
        <begin position="196"/>
        <end position="331"/>
    </location>
</feature>
<dbReference type="InterPro" id="IPR000399">
    <property type="entry name" value="TPP-bd_CS"/>
</dbReference>
<keyword evidence="9" id="KW-1185">Reference proteome</keyword>
<organism evidence="8 9">
    <name type="scientific">Salininema proteolyticum</name>
    <dbReference type="NCBI Taxonomy" id="1607685"/>
    <lineage>
        <taxon>Bacteria</taxon>
        <taxon>Bacillati</taxon>
        <taxon>Actinomycetota</taxon>
        <taxon>Actinomycetes</taxon>
        <taxon>Glycomycetales</taxon>
        <taxon>Glycomycetaceae</taxon>
        <taxon>Salininema</taxon>
    </lineage>
</organism>
<dbReference type="SUPFAM" id="SSF52518">
    <property type="entry name" value="Thiamin diphosphate-binding fold (THDP-binding)"/>
    <property type="match status" value="2"/>
</dbReference>
<name>A0ABV8U225_9ACTN</name>
<dbReference type="InterPro" id="IPR045229">
    <property type="entry name" value="TPP_enz"/>
</dbReference>
<evidence type="ECO:0000256" key="2">
    <source>
        <dbReference type="ARBA" id="ARBA00023052"/>
    </source>
</evidence>
<evidence type="ECO:0000313" key="8">
    <source>
        <dbReference type="EMBL" id="MFC4336470.1"/>
    </source>
</evidence>
<accession>A0ABV8U225</accession>
<evidence type="ECO:0000256" key="3">
    <source>
        <dbReference type="RuleBase" id="RU362132"/>
    </source>
</evidence>
<reference evidence="9" key="1">
    <citation type="journal article" date="2019" name="Int. J. Syst. Evol. Microbiol.">
        <title>The Global Catalogue of Microorganisms (GCM) 10K type strain sequencing project: providing services to taxonomists for standard genome sequencing and annotation.</title>
        <authorList>
            <consortium name="The Broad Institute Genomics Platform"/>
            <consortium name="The Broad Institute Genome Sequencing Center for Infectious Disease"/>
            <person name="Wu L."/>
            <person name="Ma J."/>
        </authorList>
    </citation>
    <scope>NUCLEOTIDE SEQUENCE [LARGE SCALE GENOMIC DNA]</scope>
    <source>
        <strain evidence="9">IBRC-M 10908</strain>
    </source>
</reference>
<proteinExistence type="inferred from homology"/>
<gene>
    <name evidence="8" type="primary">mdlC</name>
    <name evidence="8" type="ORF">ACFPET_14800</name>
</gene>
<dbReference type="CDD" id="cd07035">
    <property type="entry name" value="TPP_PYR_POX_like"/>
    <property type="match status" value="1"/>
</dbReference>
<evidence type="ECO:0000313" key="9">
    <source>
        <dbReference type="Proteomes" id="UP001595823"/>
    </source>
</evidence>
<feature type="domain" description="Thiamine pyrophosphate enzyme N-terminal TPP-binding" evidence="7">
    <location>
        <begin position="4"/>
        <end position="106"/>
    </location>
</feature>
<evidence type="ECO:0000259" key="5">
    <source>
        <dbReference type="Pfam" id="PF00205"/>
    </source>
</evidence>